<dbReference type="Proteomes" id="UP000031866">
    <property type="component" value="Chromosome"/>
</dbReference>
<evidence type="ECO:0000256" key="1">
    <source>
        <dbReference type="ARBA" id="ARBA00001933"/>
    </source>
</evidence>
<evidence type="ECO:0000256" key="4">
    <source>
        <dbReference type="RuleBase" id="RU004508"/>
    </source>
</evidence>
<evidence type="ECO:0000256" key="2">
    <source>
        <dbReference type="ARBA" id="ARBA00022898"/>
    </source>
</evidence>
<proteinExistence type="inferred from homology"/>
<accession>A0A0B5QEU4</accession>
<dbReference type="InterPro" id="IPR015422">
    <property type="entry name" value="PyrdxlP-dep_Trfase_small"/>
</dbReference>
<dbReference type="PIRSF" id="PIRSF000390">
    <property type="entry name" value="PLP_StrS"/>
    <property type="match status" value="1"/>
</dbReference>
<dbReference type="GO" id="GO:0008483">
    <property type="term" value="F:transaminase activity"/>
    <property type="evidence" value="ECO:0007669"/>
    <property type="project" value="TreeGrafter"/>
</dbReference>
<dbReference type="STRING" id="1520.LF65_02940"/>
<protein>
    <submittedName>
        <fullName evidence="5">Lipopolysaccharide biosynthesis protein RfbH</fullName>
    </submittedName>
</protein>
<comment type="similarity">
    <text evidence="3 4">Belongs to the DegT/DnrJ/EryC1 family.</text>
</comment>
<dbReference type="SUPFAM" id="SSF53383">
    <property type="entry name" value="PLP-dependent transferases"/>
    <property type="match status" value="1"/>
</dbReference>
<dbReference type="CDD" id="cd00616">
    <property type="entry name" value="AHBA_syn"/>
    <property type="match status" value="1"/>
</dbReference>
<dbReference type="RefSeq" id="WP_041896988.1">
    <property type="nucleotide sequence ID" value="NZ_CP010086.2"/>
</dbReference>
<dbReference type="PANTHER" id="PTHR30244">
    <property type="entry name" value="TRANSAMINASE"/>
    <property type="match status" value="1"/>
</dbReference>
<dbReference type="GO" id="GO:0030170">
    <property type="term" value="F:pyridoxal phosphate binding"/>
    <property type="evidence" value="ECO:0007669"/>
    <property type="project" value="TreeGrafter"/>
</dbReference>
<dbReference type="Gene3D" id="3.90.1150.10">
    <property type="entry name" value="Aspartate Aminotransferase, domain 1"/>
    <property type="match status" value="1"/>
</dbReference>
<sequence length="450" mass="51174">MSEIFIQDENSIRKEILDKVKDIYKVRKESEKFIEGKTKIHYSGRVFDENEMMAVVDSALDFWLTLGRKSIEFTDAFKNFLGIENCLVTNSGSSANLIVVSSLCSRQLINPLNDGDEVITTAVTFPTTLNPVIQNNLKPVFVDVEQGTYNIDPKLIEQAITDKTRAIIFAHTLGNPADMDAIMEIAEKNKLYVIEDTCDALGSTYDGKYCGTFGDFSTYSFYAAHHITMGEGGAICTNNLEFSRIALSIRDWGRACYCQQDEKNPNGACNHRFDFKFGNMPEGYDHKYIYTNIGYNLKPLDIQCAMGIKQLDKLPAFIQKRKENFKKLYNCLKKYEDKVILPRSYKKADPAWFSFPITVRDNVGFTRRDFVRFLESRGIETRMLFAGNILNQPAYKNINHKIVGELSNSTQVLSSTFFIGVYPGITAEMMDYMISTIEDFFKNIATGLKI</sequence>
<dbReference type="EMBL" id="CP010086">
    <property type="protein sequence ID" value="AJG99510.1"/>
    <property type="molecule type" value="Genomic_DNA"/>
</dbReference>
<dbReference type="GO" id="GO:0000271">
    <property type="term" value="P:polysaccharide biosynthetic process"/>
    <property type="evidence" value="ECO:0007669"/>
    <property type="project" value="TreeGrafter"/>
</dbReference>
<comment type="cofactor">
    <cofactor evidence="1">
        <name>pyridoxal 5'-phosphate</name>
        <dbReference type="ChEBI" id="CHEBI:597326"/>
    </cofactor>
</comment>
<dbReference type="NCBIfam" id="NF011936">
    <property type="entry name" value="PRK15407.1"/>
    <property type="match status" value="1"/>
</dbReference>
<dbReference type="InterPro" id="IPR015421">
    <property type="entry name" value="PyrdxlP-dep_Trfase_major"/>
</dbReference>
<evidence type="ECO:0000313" key="5">
    <source>
        <dbReference type="EMBL" id="AJG99510.1"/>
    </source>
</evidence>
<dbReference type="InterPro" id="IPR000653">
    <property type="entry name" value="DegT/StrS_aminotransferase"/>
</dbReference>
<dbReference type="Gene3D" id="3.40.640.10">
    <property type="entry name" value="Type I PLP-dependent aspartate aminotransferase-like (Major domain)"/>
    <property type="match status" value="1"/>
</dbReference>
<evidence type="ECO:0000313" key="6">
    <source>
        <dbReference type="Proteomes" id="UP000031866"/>
    </source>
</evidence>
<gene>
    <name evidence="5" type="ORF">LF65_02940</name>
</gene>
<dbReference type="AlphaFoldDB" id="A0A0B5QEU4"/>
<organism evidence="5 6">
    <name type="scientific">Clostridium beijerinckii</name>
    <name type="common">Clostridium MP</name>
    <dbReference type="NCBI Taxonomy" id="1520"/>
    <lineage>
        <taxon>Bacteria</taxon>
        <taxon>Bacillati</taxon>
        <taxon>Bacillota</taxon>
        <taxon>Clostridia</taxon>
        <taxon>Eubacteriales</taxon>
        <taxon>Clostridiaceae</taxon>
        <taxon>Clostridium</taxon>
    </lineage>
</organism>
<name>A0A0B5QEU4_CLOBE</name>
<dbReference type="KEGG" id="cbei:LF65_02940"/>
<keyword evidence="2 4" id="KW-0663">Pyridoxal phosphate</keyword>
<dbReference type="FunFam" id="3.40.640.10:FF:000079">
    <property type="entry name" value="LPS biosynthesis protein"/>
    <property type="match status" value="1"/>
</dbReference>
<dbReference type="PANTHER" id="PTHR30244:SF34">
    <property type="entry name" value="DTDP-4-AMINO-4,6-DIDEOXYGALACTOSE TRANSAMINASE"/>
    <property type="match status" value="1"/>
</dbReference>
<dbReference type="InterPro" id="IPR015424">
    <property type="entry name" value="PyrdxlP-dep_Trfase"/>
</dbReference>
<dbReference type="Pfam" id="PF01041">
    <property type="entry name" value="DegT_DnrJ_EryC1"/>
    <property type="match status" value="1"/>
</dbReference>
<evidence type="ECO:0000256" key="3">
    <source>
        <dbReference type="ARBA" id="ARBA00037999"/>
    </source>
</evidence>
<dbReference type="OrthoDB" id="9810913at2"/>
<reference evidence="6" key="1">
    <citation type="submission" date="2014-12" db="EMBL/GenBank/DDBJ databases">
        <title>Genome sequence of Clostridium beijerinckii strain 59B.</title>
        <authorList>
            <person name="Little G.T."/>
            <person name="Minton N.P."/>
        </authorList>
    </citation>
    <scope>NUCLEOTIDE SEQUENCE [LARGE SCALE GENOMIC DNA]</scope>
    <source>
        <strain evidence="6">59B</strain>
    </source>
</reference>